<keyword evidence="1" id="KW-0472">Membrane</keyword>
<dbReference type="EMBL" id="BDUF01000101">
    <property type="protein sequence ID" value="GAX91531.1"/>
    <property type="molecule type" value="Genomic_DNA"/>
</dbReference>
<dbReference type="Pfam" id="PF13400">
    <property type="entry name" value="Tad"/>
    <property type="match status" value="1"/>
</dbReference>
<accession>A0A292YRI6</accession>
<proteinExistence type="predicted"/>
<keyword evidence="1" id="KW-1133">Transmembrane helix</keyword>
<dbReference type="AlphaFoldDB" id="A0A292YRI6"/>
<evidence type="ECO:0000256" key="1">
    <source>
        <dbReference type="SAM" id="Phobius"/>
    </source>
</evidence>
<name>A0A292YRI6_9BACL</name>
<feature type="transmembrane region" description="Helical" evidence="1">
    <location>
        <begin position="20"/>
        <end position="45"/>
    </location>
</feature>
<protein>
    <recommendedName>
        <fullName evidence="2">Putative Flp pilus-assembly TadG-like N-terminal domain-containing protein</fullName>
    </recommendedName>
</protein>
<evidence type="ECO:0000313" key="4">
    <source>
        <dbReference type="Proteomes" id="UP000217785"/>
    </source>
</evidence>
<evidence type="ECO:0000259" key="2">
    <source>
        <dbReference type="Pfam" id="PF13400"/>
    </source>
</evidence>
<evidence type="ECO:0000313" key="3">
    <source>
        <dbReference type="EMBL" id="GAX91531.1"/>
    </source>
</evidence>
<keyword evidence="1" id="KW-0812">Transmembrane</keyword>
<feature type="domain" description="Putative Flp pilus-assembly TadG-like N-terminal" evidence="2">
    <location>
        <begin position="17"/>
        <end position="63"/>
    </location>
</feature>
<dbReference type="Proteomes" id="UP000217785">
    <property type="component" value="Unassembled WGS sequence"/>
</dbReference>
<reference evidence="4" key="1">
    <citation type="submission" date="2017-07" db="EMBL/GenBank/DDBJ databases">
        <title>Draft genome sequence of Effusibacillus lacus strain skLN1.</title>
        <authorList>
            <person name="Watanabe M."/>
            <person name="Kojima H."/>
            <person name="Fukui M."/>
        </authorList>
    </citation>
    <scope>NUCLEOTIDE SEQUENCE [LARGE SCALE GENOMIC DNA]</scope>
    <source>
        <strain evidence="4">skLN1</strain>
    </source>
</reference>
<dbReference type="InterPro" id="IPR028087">
    <property type="entry name" value="Tad_N"/>
</dbReference>
<dbReference type="RefSeq" id="WP_096183428.1">
    <property type="nucleotide sequence ID" value="NZ_BDUF01000101.1"/>
</dbReference>
<comment type="caution">
    <text evidence="3">The sequence shown here is derived from an EMBL/GenBank/DDBJ whole genome shotgun (WGS) entry which is preliminary data.</text>
</comment>
<organism evidence="3 4">
    <name type="scientific">Effusibacillus lacus</name>
    <dbReference type="NCBI Taxonomy" id="1348429"/>
    <lineage>
        <taxon>Bacteria</taxon>
        <taxon>Bacillati</taxon>
        <taxon>Bacillota</taxon>
        <taxon>Bacilli</taxon>
        <taxon>Bacillales</taxon>
        <taxon>Alicyclobacillaceae</taxon>
        <taxon>Effusibacillus</taxon>
    </lineage>
</organism>
<keyword evidence="4" id="KW-1185">Reference proteome</keyword>
<sequence length="310" mass="33197">MNKIGWKLNQLIRNEKGAVLVLVAAGMTVFLGLTALVIDGGGLYLERARLQKAMDAAVLAGAQELPNRPEMAKQEAERAAAANGVEASELMITFNASNTTIQATVVRSKQLKFVHALGISDPPVRATAKVELRPLTSVAGVIPLGVDASRQLAYGDAVILKVGEPKYGNFVALQMPGPGASDYREDLKNGYQETISIGDILDTKHGNMVGPTKQAIEDRMARCPYHGSASCYDYPKDCPLVVLVPVYKPIGDGTRVDQVQVVGFASFFIERIGSTNEGVEIIGRFIQTAYSGSSSPSQGDYGAYGYKLIE</sequence>
<dbReference type="OrthoDB" id="5447051at2"/>
<gene>
    <name evidence="3" type="ORF">EFBL_3221</name>
</gene>